<keyword evidence="2" id="KW-1185">Reference proteome</keyword>
<gene>
    <name evidence="1" type="ORF">SAMN04488038_110131</name>
</gene>
<dbReference type="AlphaFoldDB" id="A0A1H9IQC4"/>
<dbReference type="Pfam" id="PF04891">
    <property type="entry name" value="NifQ"/>
    <property type="match status" value="1"/>
</dbReference>
<protein>
    <submittedName>
        <fullName evidence="1">Nitrogen fixation protein NifQ</fullName>
    </submittedName>
</protein>
<name>A0A1H9IQC4_9GAMM</name>
<dbReference type="GO" id="GO:0030151">
    <property type="term" value="F:molybdenum ion binding"/>
    <property type="evidence" value="ECO:0007669"/>
    <property type="project" value="InterPro"/>
</dbReference>
<dbReference type="RefSeq" id="WP_093287119.1">
    <property type="nucleotide sequence ID" value="NZ_FOFS01000010.1"/>
</dbReference>
<proteinExistence type="predicted"/>
<accession>A0A1H9IQC4</accession>
<sequence length="194" mass="20960">MSANPHAALISTAATLLDGAFERDNSVCLAIAGTIATAIAHGLPRTQWLRGLQAADGQGLMETLFPGAAPDLAPISPSQVDDEELQAEFDDLLRLLLEAAAPADDVRRYLACAIASASLFDNHLWQDLQLPNRTVLSQLLNQHFPNLARRNTGNMRWKAFFYKQLCERAGQVCRAPSCGACDDYALCFGSEEGG</sequence>
<reference evidence="1 2" key="1">
    <citation type="submission" date="2016-10" db="EMBL/GenBank/DDBJ databases">
        <authorList>
            <person name="de Groot N.N."/>
        </authorList>
    </citation>
    <scope>NUCLEOTIDE SEQUENCE [LARGE SCALE GENOMIC DNA]</scope>
    <source>
        <strain evidence="1 2">DSM 25927</strain>
    </source>
</reference>
<dbReference type="OrthoDB" id="192277at2"/>
<evidence type="ECO:0000313" key="2">
    <source>
        <dbReference type="Proteomes" id="UP000199233"/>
    </source>
</evidence>
<dbReference type="GO" id="GO:0009399">
    <property type="term" value="P:nitrogen fixation"/>
    <property type="evidence" value="ECO:0007669"/>
    <property type="project" value="InterPro"/>
</dbReference>
<dbReference type="Proteomes" id="UP000199233">
    <property type="component" value="Unassembled WGS sequence"/>
</dbReference>
<dbReference type="EMBL" id="FOFS01000010">
    <property type="protein sequence ID" value="SEQ76605.1"/>
    <property type="molecule type" value="Genomic_DNA"/>
</dbReference>
<organism evidence="1 2">
    <name type="scientific">Solimonas aquatica</name>
    <dbReference type="NCBI Taxonomy" id="489703"/>
    <lineage>
        <taxon>Bacteria</taxon>
        <taxon>Pseudomonadati</taxon>
        <taxon>Pseudomonadota</taxon>
        <taxon>Gammaproteobacteria</taxon>
        <taxon>Nevskiales</taxon>
        <taxon>Nevskiaceae</taxon>
        <taxon>Solimonas</taxon>
    </lineage>
</organism>
<dbReference type="InterPro" id="IPR006975">
    <property type="entry name" value="NifQ"/>
</dbReference>
<evidence type="ECO:0000313" key="1">
    <source>
        <dbReference type="EMBL" id="SEQ76605.1"/>
    </source>
</evidence>
<dbReference type="STRING" id="489703.SAMN04488038_110131"/>